<dbReference type="InterPro" id="IPR006225">
    <property type="entry name" value="PsdUridine_synth_RluC/D"/>
</dbReference>
<dbReference type="OrthoDB" id="424794at2759"/>
<dbReference type="Proteomes" id="UP000095023">
    <property type="component" value="Unassembled WGS sequence"/>
</dbReference>
<dbReference type="PANTHER" id="PTHR21600">
    <property type="entry name" value="MITOCHONDRIAL RNA PSEUDOURIDINE SYNTHASE"/>
    <property type="match status" value="1"/>
</dbReference>
<comment type="similarity">
    <text evidence="5">Belongs to the pseudouridine synthase RluA family.</text>
</comment>
<evidence type="ECO:0000256" key="3">
    <source>
        <dbReference type="PIRSR" id="PIRSR606225-1"/>
    </source>
</evidence>
<keyword evidence="4" id="KW-0694">RNA-binding</keyword>
<evidence type="ECO:0000256" key="1">
    <source>
        <dbReference type="ARBA" id="ARBA00023235"/>
    </source>
</evidence>
<dbReference type="InterPro" id="IPR006145">
    <property type="entry name" value="PsdUridine_synth_RsuA/RluA"/>
</dbReference>
<dbReference type="CDD" id="cd02557">
    <property type="entry name" value="PseudoU_synth_ScRIB2"/>
    <property type="match status" value="1"/>
</dbReference>
<name>A0A1E4TM99_9ASCO</name>
<dbReference type="Pfam" id="PF00849">
    <property type="entry name" value="PseudoU_synth_2"/>
    <property type="match status" value="1"/>
</dbReference>
<feature type="active site" evidence="3">
    <location>
        <position position="188"/>
    </location>
</feature>
<comment type="catalytic activity">
    <reaction evidence="5">
        <text>a uridine in RNA = a pseudouridine in RNA</text>
        <dbReference type="Rhea" id="RHEA:48348"/>
        <dbReference type="Rhea" id="RHEA-COMP:12068"/>
        <dbReference type="Rhea" id="RHEA-COMP:12069"/>
        <dbReference type="ChEBI" id="CHEBI:65314"/>
        <dbReference type="ChEBI" id="CHEBI:65315"/>
    </reaction>
</comment>
<gene>
    <name evidence="7" type="ORF">CANCADRAFT_22508</name>
</gene>
<dbReference type="InterPro" id="IPR050188">
    <property type="entry name" value="RluA_PseudoU_synthase"/>
</dbReference>
<dbReference type="EC" id="5.4.99.-" evidence="5"/>
<evidence type="ECO:0000259" key="6">
    <source>
        <dbReference type="Pfam" id="PF00849"/>
    </source>
</evidence>
<evidence type="ECO:0000256" key="5">
    <source>
        <dbReference type="RuleBase" id="RU362028"/>
    </source>
</evidence>
<evidence type="ECO:0000256" key="2">
    <source>
        <dbReference type="ARBA" id="ARBA00036184"/>
    </source>
</evidence>
<dbReference type="InterPro" id="IPR020103">
    <property type="entry name" value="PsdUridine_synth_cat_dom_sf"/>
</dbReference>
<dbReference type="PROSITE" id="PS01129">
    <property type="entry name" value="PSI_RLU"/>
    <property type="match status" value="1"/>
</dbReference>
<reference evidence="8" key="1">
    <citation type="submission" date="2016-02" db="EMBL/GenBank/DDBJ databases">
        <title>Comparative genomics of biotechnologically important yeasts.</title>
        <authorList>
            <consortium name="DOE Joint Genome Institute"/>
            <person name="Riley R."/>
            <person name="Haridas S."/>
            <person name="Wolfe K.H."/>
            <person name="Lopes M.R."/>
            <person name="Hittinger C.T."/>
            <person name="Goker M."/>
            <person name="Salamov A."/>
            <person name="Wisecaver J."/>
            <person name="Long T.M."/>
            <person name="Aerts A.L."/>
            <person name="Barry K."/>
            <person name="Choi C."/>
            <person name="Clum A."/>
            <person name="Coughlan A.Y."/>
            <person name="Deshpande S."/>
            <person name="Douglass A.P."/>
            <person name="Hanson S.J."/>
            <person name="Klenk H.-P."/>
            <person name="Labutti K."/>
            <person name="Lapidus A."/>
            <person name="Lindquist E."/>
            <person name="Lipzen A."/>
            <person name="Meier-Kolthoff J.P."/>
            <person name="Ohm R.A."/>
            <person name="Otillar R.P."/>
            <person name="Pangilinan J."/>
            <person name="Peng Y."/>
            <person name="Rokas A."/>
            <person name="Rosa C.A."/>
            <person name="Scheuner C."/>
            <person name="Sibirny A.A."/>
            <person name="Slot J.C."/>
            <person name="Stielow J.B."/>
            <person name="Sun H."/>
            <person name="Kurtzman C.P."/>
            <person name="Blackwell M."/>
            <person name="Jeffries T.W."/>
            <person name="Grigoriev I.V."/>
        </authorList>
    </citation>
    <scope>NUCLEOTIDE SEQUENCE [LARGE SCALE GENOMIC DNA]</scope>
    <source>
        <strain evidence="8">NRRL Y-17796</strain>
    </source>
</reference>
<dbReference type="AlphaFoldDB" id="A0A1E4TM99"/>
<evidence type="ECO:0000313" key="8">
    <source>
        <dbReference type="Proteomes" id="UP000095023"/>
    </source>
</evidence>
<dbReference type="GO" id="GO:0160151">
    <property type="term" value="F:tRNA pseudouridine(32) synthase activity"/>
    <property type="evidence" value="ECO:0007669"/>
    <property type="project" value="UniProtKB-EC"/>
</dbReference>
<feature type="domain" description="Pseudouridine synthase RsuA/RluA-like" evidence="6">
    <location>
        <begin position="147"/>
        <end position="293"/>
    </location>
</feature>
<organism evidence="7 8">
    <name type="scientific">Tortispora caseinolytica NRRL Y-17796</name>
    <dbReference type="NCBI Taxonomy" id="767744"/>
    <lineage>
        <taxon>Eukaryota</taxon>
        <taxon>Fungi</taxon>
        <taxon>Dikarya</taxon>
        <taxon>Ascomycota</taxon>
        <taxon>Saccharomycotina</taxon>
        <taxon>Trigonopsidomycetes</taxon>
        <taxon>Trigonopsidales</taxon>
        <taxon>Trigonopsidaceae</taxon>
        <taxon>Tortispora</taxon>
    </lineage>
</organism>
<dbReference type="PROSITE" id="PS50889">
    <property type="entry name" value="S4"/>
    <property type="match status" value="1"/>
</dbReference>
<dbReference type="GO" id="GO:0031119">
    <property type="term" value="P:tRNA pseudouridine synthesis"/>
    <property type="evidence" value="ECO:0007669"/>
    <property type="project" value="UniProtKB-ARBA"/>
</dbReference>
<accession>A0A1E4TM99</accession>
<dbReference type="EMBL" id="KV453841">
    <property type="protein sequence ID" value="ODV92857.1"/>
    <property type="molecule type" value="Genomic_DNA"/>
</dbReference>
<dbReference type="SUPFAM" id="SSF55120">
    <property type="entry name" value="Pseudouridine synthase"/>
    <property type="match status" value="1"/>
</dbReference>
<dbReference type="PANTHER" id="PTHR21600:SF40">
    <property type="entry name" value="PSEUDOURIDYLATE SYNTHASE RPUSD2"/>
    <property type="match status" value="1"/>
</dbReference>
<dbReference type="InterPro" id="IPR006224">
    <property type="entry name" value="PsdUridine_synth_RluA-like_CS"/>
</dbReference>
<evidence type="ECO:0000256" key="4">
    <source>
        <dbReference type="PROSITE-ProRule" id="PRU00182"/>
    </source>
</evidence>
<comment type="function">
    <text evidence="5">Responsible for synthesis of pseudouridine from uracil.</text>
</comment>
<keyword evidence="1 5" id="KW-0413">Isomerase</keyword>
<keyword evidence="8" id="KW-1185">Reference proteome</keyword>
<dbReference type="GO" id="GO:0000455">
    <property type="term" value="P:enzyme-directed rRNA pseudouridine synthesis"/>
    <property type="evidence" value="ECO:0007669"/>
    <property type="project" value="TreeGrafter"/>
</dbReference>
<evidence type="ECO:0000313" key="7">
    <source>
        <dbReference type="EMBL" id="ODV92857.1"/>
    </source>
</evidence>
<dbReference type="FunFam" id="3.30.2350.10:FF:000017">
    <property type="entry name" value="Pseudouridine synthase"/>
    <property type="match status" value="1"/>
</dbReference>
<comment type="catalytic activity">
    <reaction evidence="2">
        <text>uridine(32) in tRNA = pseudouridine(32) in tRNA</text>
        <dbReference type="Rhea" id="RHEA:42544"/>
        <dbReference type="Rhea" id="RHEA-COMP:10107"/>
        <dbReference type="Rhea" id="RHEA-COMP:10108"/>
        <dbReference type="ChEBI" id="CHEBI:65314"/>
        <dbReference type="ChEBI" id="CHEBI:65315"/>
        <dbReference type="EC" id="5.4.99.28"/>
    </reaction>
</comment>
<dbReference type="Gene3D" id="3.30.2350.10">
    <property type="entry name" value="Pseudouridine synthase"/>
    <property type="match status" value="1"/>
</dbReference>
<dbReference type="GO" id="GO:0003723">
    <property type="term" value="F:RNA binding"/>
    <property type="evidence" value="ECO:0007669"/>
    <property type="project" value="UniProtKB-KW"/>
</dbReference>
<dbReference type="NCBIfam" id="TIGR00005">
    <property type="entry name" value="rluA_subfam"/>
    <property type="match status" value="1"/>
</dbReference>
<proteinExistence type="inferred from homology"/>
<protein>
    <recommendedName>
        <fullName evidence="5">Pseudouridine synthase</fullName>
        <ecNumber evidence="5">5.4.99.-</ecNumber>
    </recommendedName>
</protein>
<sequence length="413" mass="46614">MAAKSLDANGFKIKKKYQDAKDIIISSIEPQASGGSKTIAEEIASGANYELDGPLRRVPPYYFTYLTHCKERWRNRTLLDIFSKEFRDRSEEYYRSTIEAGRVTINHSPASIDTLVRNGDVISHRIHRHEPPITSRPIRIVSDDGELVVIDKPSGIPVHPTGRYYYNTVTEILKHDHGIVAHSCNRLDRLTSGLMFLARSAATARDMSSQLRERSVYKEYYARVYGRFPEGEINCDLPLFTLSPKLGLNRVSQSGKEATTLFYLCHYDESTNMSVVRCKPLTGRTHQIRVHLQYLGHPIANDPIYANRRVFGPHLGKNGEGNDEEIIAKLSAVGKTESALSLAYEEVLKHQITQKGEKLTGEVCPECGTELYSDPTVADLTLWLHAYKYGNSDGSWEYQTKVPEWALPGYVVS</sequence>